<dbReference type="SUPFAM" id="SSF53474">
    <property type="entry name" value="alpha/beta-Hydrolases"/>
    <property type="match status" value="1"/>
</dbReference>
<evidence type="ECO:0000256" key="1">
    <source>
        <dbReference type="ARBA" id="ARBA00005964"/>
    </source>
</evidence>
<dbReference type="EMBL" id="SRLO01003473">
    <property type="protein sequence ID" value="TNN31437.1"/>
    <property type="molecule type" value="Genomic_DNA"/>
</dbReference>
<dbReference type="Proteomes" id="UP000314294">
    <property type="component" value="Unassembled WGS sequence"/>
</dbReference>
<dbReference type="InterPro" id="IPR050309">
    <property type="entry name" value="Type-B_Carboxylest/Lipase"/>
</dbReference>
<dbReference type="Gene3D" id="3.40.50.1820">
    <property type="entry name" value="alpha/beta hydrolase"/>
    <property type="match status" value="2"/>
</dbReference>
<evidence type="ECO:0000313" key="3">
    <source>
        <dbReference type="Proteomes" id="UP000314294"/>
    </source>
</evidence>
<sequence length="277" mass="30219">MASPLATGLFHAAVDMSGSSVLNASLQRAESANRVFLQKTGCGDRVCLRRLSVTQVLQAVPWQEFPFWAAEDLTDLPTRGRFVGPVAVVDGHVLEAPPLELRSFSRSLPEEALRLYPSSAPCPTPDRCPERAYTTMGSDIRLTCPSNHLARSAAAALRSPVYRYLVTHTPSGPVGVASGLLPFAGRFSFRGLDAVAFFGGMESVLGKTPSDRDRSFQELLTRHLVGFARTGKMAAEWPEYPEATALLSDRLALVQNYSSARCRLWKENGLDAYAWTS</sequence>
<proteinExistence type="inferred from homology"/>
<protein>
    <recommendedName>
        <fullName evidence="4">Carboxylesterase type B domain-containing protein</fullName>
    </recommendedName>
</protein>
<evidence type="ECO:0000313" key="2">
    <source>
        <dbReference type="EMBL" id="TNN31437.1"/>
    </source>
</evidence>
<comment type="similarity">
    <text evidence="1">Belongs to the type-B carboxylesterase/lipase family.</text>
</comment>
<evidence type="ECO:0008006" key="4">
    <source>
        <dbReference type="Google" id="ProtNLM"/>
    </source>
</evidence>
<accession>A0A4Z2ERA2</accession>
<comment type="caution">
    <text evidence="2">The sequence shown here is derived from an EMBL/GenBank/DDBJ whole genome shotgun (WGS) entry which is preliminary data.</text>
</comment>
<gene>
    <name evidence="2" type="ORF">EYF80_058411</name>
</gene>
<keyword evidence="3" id="KW-1185">Reference proteome</keyword>
<name>A0A4Z2ERA2_9TELE</name>
<reference evidence="2 3" key="1">
    <citation type="submission" date="2019-03" db="EMBL/GenBank/DDBJ databases">
        <title>First draft genome of Liparis tanakae, snailfish: a comprehensive survey of snailfish specific genes.</title>
        <authorList>
            <person name="Kim W."/>
            <person name="Song I."/>
            <person name="Jeong J.-H."/>
            <person name="Kim D."/>
            <person name="Kim S."/>
            <person name="Ryu S."/>
            <person name="Song J.Y."/>
            <person name="Lee S.K."/>
        </authorList>
    </citation>
    <scope>NUCLEOTIDE SEQUENCE [LARGE SCALE GENOMIC DNA]</scope>
    <source>
        <tissue evidence="2">Muscle</tissue>
    </source>
</reference>
<dbReference type="OrthoDB" id="3200163at2759"/>
<dbReference type="InterPro" id="IPR029058">
    <property type="entry name" value="AB_hydrolase_fold"/>
</dbReference>
<organism evidence="2 3">
    <name type="scientific">Liparis tanakae</name>
    <name type="common">Tanaka's snailfish</name>
    <dbReference type="NCBI Taxonomy" id="230148"/>
    <lineage>
        <taxon>Eukaryota</taxon>
        <taxon>Metazoa</taxon>
        <taxon>Chordata</taxon>
        <taxon>Craniata</taxon>
        <taxon>Vertebrata</taxon>
        <taxon>Euteleostomi</taxon>
        <taxon>Actinopterygii</taxon>
        <taxon>Neopterygii</taxon>
        <taxon>Teleostei</taxon>
        <taxon>Neoteleostei</taxon>
        <taxon>Acanthomorphata</taxon>
        <taxon>Eupercaria</taxon>
        <taxon>Perciformes</taxon>
        <taxon>Cottioidei</taxon>
        <taxon>Cottales</taxon>
        <taxon>Liparidae</taxon>
        <taxon>Liparis</taxon>
    </lineage>
</organism>
<dbReference type="PANTHER" id="PTHR11559">
    <property type="entry name" value="CARBOXYLESTERASE"/>
    <property type="match status" value="1"/>
</dbReference>
<dbReference type="AlphaFoldDB" id="A0A4Z2ERA2"/>